<evidence type="ECO:0000313" key="9">
    <source>
        <dbReference type="Proteomes" id="UP000193100"/>
    </source>
</evidence>
<dbReference type="InterPro" id="IPR016169">
    <property type="entry name" value="FAD-bd_PCMH_sub2"/>
</dbReference>
<dbReference type="NCBIfam" id="TIGR02963">
    <property type="entry name" value="xanthine_xdhA"/>
    <property type="match status" value="1"/>
</dbReference>
<evidence type="ECO:0000256" key="5">
    <source>
        <dbReference type="ARBA" id="ARBA00023004"/>
    </source>
</evidence>
<evidence type="ECO:0000259" key="7">
    <source>
        <dbReference type="PROSITE" id="PS51387"/>
    </source>
</evidence>
<name>A0A1W6KEF8_9GAMM</name>
<dbReference type="PROSITE" id="PS51085">
    <property type="entry name" value="2FE2S_FER_2"/>
    <property type="match status" value="1"/>
</dbReference>
<evidence type="ECO:0000256" key="2">
    <source>
        <dbReference type="ARBA" id="ARBA00022723"/>
    </source>
</evidence>
<protein>
    <submittedName>
        <fullName evidence="8">Nicotinate dehydrogenase FAD-subunit</fullName>
        <ecNumber evidence="8">1.17.1.5</ecNumber>
    </submittedName>
</protein>
<dbReference type="SUPFAM" id="SSF54292">
    <property type="entry name" value="2Fe-2S ferredoxin-like"/>
    <property type="match status" value="1"/>
</dbReference>
<dbReference type="SUPFAM" id="SSF56176">
    <property type="entry name" value="FAD-binding/transporter-associated domain-like"/>
    <property type="match status" value="1"/>
</dbReference>
<organism evidence="8 9">
    <name type="scientific">Marinobacter salarius</name>
    <dbReference type="NCBI Taxonomy" id="1420917"/>
    <lineage>
        <taxon>Bacteria</taxon>
        <taxon>Pseudomonadati</taxon>
        <taxon>Pseudomonadota</taxon>
        <taxon>Gammaproteobacteria</taxon>
        <taxon>Pseudomonadales</taxon>
        <taxon>Marinobacteraceae</taxon>
        <taxon>Marinobacter</taxon>
    </lineage>
</organism>
<dbReference type="PROSITE" id="PS51387">
    <property type="entry name" value="FAD_PCMH"/>
    <property type="match status" value="1"/>
</dbReference>
<dbReference type="STRING" id="1420917.AU15_13875"/>
<dbReference type="GO" id="GO:0071949">
    <property type="term" value="F:FAD binding"/>
    <property type="evidence" value="ECO:0007669"/>
    <property type="project" value="InterPro"/>
</dbReference>
<keyword evidence="1" id="KW-0285">Flavoprotein</keyword>
<dbReference type="SMART" id="SM01092">
    <property type="entry name" value="CO_deh_flav_C"/>
    <property type="match status" value="1"/>
</dbReference>
<dbReference type="InterPro" id="IPR002346">
    <property type="entry name" value="Mopterin_DH_FAD-bd"/>
</dbReference>
<dbReference type="Gene3D" id="3.30.390.50">
    <property type="entry name" value="CO dehydrogenase flavoprotein, C-terminal domain"/>
    <property type="match status" value="1"/>
</dbReference>
<sequence length="519" mass="56215">MIRFYLNGQLQKLNQVDPNLSILDWLRTRKRLTGTKEGCASGDCGACTVVIGSPDPEQSGQLRYDSVNSCIALVGSLHGKHLVTVDALTQEPAHPVQKEMVECHGAQCGFCTPGIIMSLFALHTESAANGSVPDDDALLEALSGNLCRCTGYRPIIEAGRRACVQTWEPGTGNAVLSRSSALSGPDGAAPNNPAPGLSGIAWLQNPEMIADLLSVQNTAGELTDDHGYRYDAPATLDALRGLCRQFPKARLIAGGTDLSLEITQQLKDLDHLIGLSGIKELQEIHEDEDGIYLGAGVTYRAMFHKLEERWPHFGPMLERLGSRQIRNRGTVGGNIGNASPIGDMPPALIALGAELDLDSVDGTRRLRLEDFFHGYKQTDLQPHEFIRGTWIPNPAPDEKLFIYKVSKRIDDDISAVLGAFWLKRDGDTIKDCRLAFGGMAATPKRASGAEAALRGQPWNADTVAAAIAALELEFEPMTDVRGSAAYRLQVAGNLLRRAFLESTQDTTTTNQPLMVTDYA</sequence>
<dbReference type="CDD" id="cd00207">
    <property type="entry name" value="fer2"/>
    <property type="match status" value="1"/>
</dbReference>
<evidence type="ECO:0000313" key="8">
    <source>
        <dbReference type="EMBL" id="ARM85806.1"/>
    </source>
</evidence>
<dbReference type="PANTHER" id="PTHR45444:SF3">
    <property type="entry name" value="XANTHINE DEHYDROGENASE"/>
    <property type="match status" value="1"/>
</dbReference>
<evidence type="ECO:0000256" key="1">
    <source>
        <dbReference type="ARBA" id="ARBA00022630"/>
    </source>
</evidence>
<dbReference type="Gene3D" id="3.30.43.10">
    <property type="entry name" value="Uridine Diphospho-n-acetylenolpyruvylglucosamine Reductase, domain 2"/>
    <property type="match status" value="1"/>
</dbReference>
<dbReference type="InterPro" id="IPR001041">
    <property type="entry name" value="2Fe-2S_ferredoxin-type"/>
</dbReference>
<dbReference type="EMBL" id="CP020931">
    <property type="protein sequence ID" value="ARM85806.1"/>
    <property type="molecule type" value="Genomic_DNA"/>
</dbReference>
<feature type="domain" description="FAD-binding PCMH-type" evidence="7">
    <location>
        <begin position="223"/>
        <end position="396"/>
    </location>
</feature>
<feature type="domain" description="2Fe-2S ferredoxin-type" evidence="6">
    <location>
        <begin position="1"/>
        <end position="88"/>
    </location>
</feature>
<evidence type="ECO:0000256" key="3">
    <source>
        <dbReference type="ARBA" id="ARBA00022827"/>
    </source>
</evidence>
<dbReference type="PANTHER" id="PTHR45444">
    <property type="entry name" value="XANTHINE DEHYDROGENASE"/>
    <property type="match status" value="1"/>
</dbReference>
<dbReference type="RefSeq" id="WP_075195341.1">
    <property type="nucleotide sequence ID" value="NZ_CP020931.1"/>
</dbReference>
<keyword evidence="2" id="KW-0479">Metal-binding</keyword>
<dbReference type="Pfam" id="PF00941">
    <property type="entry name" value="FAD_binding_5"/>
    <property type="match status" value="1"/>
</dbReference>
<dbReference type="InterPro" id="IPR012675">
    <property type="entry name" value="Beta-grasp_dom_sf"/>
</dbReference>
<dbReference type="Proteomes" id="UP000193100">
    <property type="component" value="Chromosome"/>
</dbReference>
<evidence type="ECO:0000259" key="6">
    <source>
        <dbReference type="PROSITE" id="PS51085"/>
    </source>
</evidence>
<dbReference type="InterPro" id="IPR012175">
    <property type="entry name" value="Xanth_DH_ssu_bac"/>
</dbReference>
<proteinExistence type="predicted"/>
<gene>
    <name evidence="8" type="primary">ndhF</name>
    <name evidence="8" type="ORF">MARSALSMR5_03786</name>
</gene>
<dbReference type="Gene3D" id="3.30.465.10">
    <property type="match status" value="1"/>
</dbReference>
<keyword evidence="3" id="KW-0274">FAD</keyword>
<dbReference type="Gene3D" id="3.10.20.30">
    <property type="match status" value="1"/>
</dbReference>
<dbReference type="InterPro" id="IPR005107">
    <property type="entry name" value="CO_DH_flav_C"/>
</dbReference>
<dbReference type="InterPro" id="IPR006058">
    <property type="entry name" value="2Fe2S_fd_BS"/>
</dbReference>
<reference evidence="8 9" key="1">
    <citation type="submission" date="2017-04" db="EMBL/GenBank/DDBJ databases">
        <title>Genome Sequence of Marinobacter salarius strain SMR5 Isolated from a culture of the Diatom Skeletonema marinoi.</title>
        <authorList>
            <person name="Topel M."/>
            <person name="Pinder M.I.M."/>
            <person name="Johansson O.N."/>
            <person name="Kourtchenko O."/>
            <person name="Godhe A."/>
            <person name="Clarke A.K."/>
        </authorList>
    </citation>
    <scope>NUCLEOTIDE SEQUENCE [LARGE SCALE GENOMIC DNA]</scope>
    <source>
        <strain evidence="8 9">SMR5</strain>
    </source>
</reference>
<keyword evidence="5" id="KW-0408">Iron</keyword>
<evidence type="ECO:0000256" key="4">
    <source>
        <dbReference type="ARBA" id="ARBA00023002"/>
    </source>
</evidence>
<accession>A0A1W6KEF8</accession>
<dbReference type="SUPFAM" id="SSF47741">
    <property type="entry name" value="CO dehydrogenase ISP C-domain like"/>
    <property type="match status" value="1"/>
</dbReference>
<dbReference type="InterPro" id="IPR016166">
    <property type="entry name" value="FAD-bd_PCMH"/>
</dbReference>
<dbReference type="InterPro" id="IPR036683">
    <property type="entry name" value="CO_DH_flav_C_dom_sf"/>
</dbReference>
<dbReference type="GO" id="GO:0004854">
    <property type="term" value="F:xanthine dehydrogenase activity"/>
    <property type="evidence" value="ECO:0007669"/>
    <property type="project" value="InterPro"/>
</dbReference>
<dbReference type="InterPro" id="IPR014307">
    <property type="entry name" value="Xanthine_DH_ssu"/>
</dbReference>
<dbReference type="Gene3D" id="1.10.150.120">
    <property type="entry name" value="[2Fe-2S]-binding domain"/>
    <property type="match status" value="1"/>
</dbReference>
<keyword evidence="4 8" id="KW-0560">Oxidoreductase</keyword>
<dbReference type="EC" id="1.17.1.5" evidence="8"/>
<dbReference type="SUPFAM" id="SSF55447">
    <property type="entry name" value="CO dehydrogenase flavoprotein C-terminal domain-like"/>
    <property type="match status" value="1"/>
</dbReference>
<dbReference type="InterPro" id="IPR016208">
    <property type="entry name" value="Ald_Oxase/xanthine_DH-like"/>
</dbReference>
<dbReference type="AlphaFoldDB" id="A0A1W6KEF8"/>
<dbReference type="Pfam" id="PF03450">
    <property type="entry name" value="CO_deh_flav_C"/>
    <property type="match status" value="1"/>
</dbReference>
<dbReference type="PIRSF" id="PIRSF036557">
    <property type="entry name" value="XdhA_RC"/>
    <property type="match status" value="1"/>
</dbReference>
<dbReference type="GO" id="GO:0051537">
    <property type="term" value="F:2 iron, 2 sulfur cluster binding"/>
    <property type="evidence" value="ECO:0007669"/>
    <property type="project" value="InterPro"/>
</dbReference>
<dbReference type="PROSITE" id="PS00197">
    <property type="entry name" value="2FE2S_FER_1"/>
    <property type="match status" value="1"/>
</dbReference>
<dbReference type="GO" id="GO:0050138">
    <property type="term" value="F:nicotinate dehydrogenase activity"/>
    <property type="evidence" value="ECO:0007669"/>
    <property type="project" value="UniProtKB-EC"/>
</dbReference>
<dbReference type="GeneID" id="77257706"/>
<dbReference type="Pfam" id="PF00111">
    <property type="entry name" value="Fer2"/>
    <property type="match status" value="1"/>
</dbReference>
<dbReference type="InterPro" id="IPR036884">
    <property type="entry name" value="2Fe-2S-bd_dom_sf"/>
</dbReference>
<dbReference type="InterPro" id="IPR016167">
    <property type="entry name" value="FAD-bd_PCMH_sub1"/>
</dbReference>
<dbReference type="InterPro" id="IPR036010">
    <property type="entry name" value="2Fe-2S_ferredoxin-like_sf"/>
</dbReference>
<dbReference type="GO" id="GO:0005506">
    <property type="term" value="F:iron ion binding"/>
    <property type="evidence" value="ECO:0007669"/>
    <property type="project" value="InterPro"/>
</dbReference>
<dbReference type="InterPro" id="IPR002888">
    <property type="entry name" value="2Fe-2S-bd"/>
</dbReference>
<dbReference type="Pfam" id="PF01799">
    <property type="entry name" value="Fer2_2"/>
    <property type="match status" value="1"/>
</dbReference>
<dbReference type="InterPro" id="IPR036318">
    <property type="entry name" value="FAD-bd_PCMH-like_sf"/>
</dbReference>